<dbReference type="Proteomes" id="UP000006906">
    <property type="component" value="Chromosome 1"/>
</dbReference>
<dbReference type="ExpressionAtlas" id="A0A2K3E4S6">
    <property type="expression patterns" value="baseline and differential"/>
</dbReference>
<sequence length="260" mass="27029">MSTAALPLAVEAVLTNASSSSHVIARAGICEPATDEKTTLAPARPGPAPTPSPAVAAAVARVLQASCRLGSLGGIGSSRGPCHGAGGAHKPTGLLVGGDVSTAVVQGAGSGKVATGRAAAGQWQPHELEVLLAAAQRLNTAARGAGNRTSRGAVRKLSLPAPRGELAKMMVQLGWDPTDARERMRLRTRLSQMRARLDHEESPEEVMGTTKCARPRNASMRWTAWCRDAFLTLPGYQGTFDDVCAVLLANPNIAPLLDHR</sequence>
<keyword evidence="2" id="KW-1185">Reference proteome</keyword>
<evidence type="ECO:0000313" key="2">
    <source>
        <dbReference type="Proteomes" id="UP000006906"/>
    </source>
</evidence>
<proteinExistence type="predicted"/>
<dbReference type="KEGG" id="cre:CHLRE_01g002227v5"/>
<accession>A0A2K3E4S6</accession>
<reference evidence="1 2" key="1">
    <citation type="journal article" date="2007" name="Science">
        <title>The Chlamydomonas genome reveals the evolution of key animal and plant functions.</title>
        <authorList>
            <person name="Merchant S.S."/>
            <person name="Prochnik S.E."/>
            <person name="Vallon O."/>
            <person name="Harris E.H."/>
            <person name="Karpowicz S.J."/>
            <person name="Witman G.B."/>
            <person name="Terry A."/>
            <person name="Salamov A."/>
            <person name="Fritz-Laylin L.K."/>
            <person name="Marechal-Drouard L."/>
            <person name="Marshall W.F."/>
            <person name="Qu L.H."/>
            <person name="Nelson D.R."/>
            <person name="Sanderfoot A.A."/>
            <person name="Spalding M.H."/>
            <person name="Kapitonov V.V."/>
            <person name="Ren Q."/>
            <person name="Ferris P."/>
            <person name="Lindquist E."/>
            <person name="Shapiro H."/>
            <person name="Lucas S.M."/>
            <person name="Grimwood J."/>
            <person name="Schmutz J."/>
            <person name="Cardol P."/>
            <person name="Cerutti H."/>
            <person name="Chanfreau G."/>
            <person name="Chen C.L."/>
            <person name="Cognat V."/>
            <person name="Croft M.T."/>
            <person name="Dent R."/>
            <person name="Dutcher S."/>
            <person name="Fernandez E."/>
            <person name="Fukuzawa H."/>
            <person name="Gonzalez-Ballester D."/>
            <person name="Gonzalez-Halphen D."/>
            <person name="Hallmann A."/>
            <person name="Hanikenne M."/>
            <person name="Hippler M."/>
            <person name="Inwood W."/>
            <person name="Jabbari K."/>
            <person name="Kalanon M."/>
            <person name="Kuras R."/>
            <person name="Lefebvre P.A."/>
            <person name="Lemaire S.D."/>
            <person name="Lobanov A.V."/>
            <person name="Lohr M."/>
            <person name="Manuell A."/>
            <person name="Meier I."/>
            <person name="Mets L."/>
            <person name="Mittag M."/>
            <person name="Mittelmeier T."/>
            <person name="Moroney J.V."/>
            <person name="Moseley J."/>
            <person name="Napoli C."/>
            <person name="Nedelcu A.M."/>
            <person name="Niyogi K."/>
            <person name="Novoselov S.V."/>
            <person name="Paulsen I.T."/>
            <person name="Pazour G."/>
            <person name="Purton S."/>
            <person name="Ral J.P."/>
            <person name="Riano-Pachon D.M."/>
            <person name="Riekhof W."/>
            <person name="Rymarquis L."/>
            <person name="Schroda M."/>
            <person name="Stern D."/>
            <person name="Umen J."/>
            <person name="Willows R."/>
            <person name="Wilson N."/>
            <person name="Zimmer S.L."/>
            <person name="Allmer J."/>
            <person name="Balk J."/>
            <person name="Bisova K."/>
            <person name="Chen C.J."/>
            <person name="Elias M."/>
            <person name="Gendler K."/>
            <person name="Hauser C."/>
            <person name="Lamb M.R."/>
            <person name="Ledford H."/>
            <person name="Long J.C."/>
            <person name="Minagawa J."/>
            <person name="Page M.D."/>
            <person name="Pan J."/>
            <person name="Pootakham W."/>
            <person name="Roje S."/>
            <person name="Rose A."/>
            <person name="Stahlberg E."/>
            <person name="Terauchi A.M."/>
            <person name="Yang P."/>
            <person name="Ball S."/>
            <person name="Bowler C."/>
            <person name="Dieckmann C.L."/>
            <person name="Gladyshev V.N."/>
            <person name="Green P."/>
            <person name="Jorgensen R."/>
            <person name="Mayfield S."/>
            <person name="Mueller-Roeber B."/>
            <person name="Rajamani S."/>
            <person name="Sayre R.T."/>
            <person name="Brokstein P."/>
            <person name="Dubchak I."/>
            <person name="Goodstein D."/>
            <person name="Hornick L."/>
            <person name="Huang Y.W."/>
            <person name="Jhaveri J."/>
            <person name="Luo Y."/>
            <person name="Martinez D."/>
            <person name="Ngau W.C."/>
            <person name="Otillar B."/>
            <person name="Poliakov A."/>
            <person name="Porter A."/>
            <person name="Szajkowski L."/>
            <person name="Werner G."/>
            <person name="Zhou K."/>
            <person name="Grigoriev I.V."/>
            <person name="Rokhsar D.S."/>
            <person name="Grossman A.R."/>
        </authorList>
    </citation>
    <scope>NUCLEOTIDE SEQUENCE [LARGE SCALE GENOMIC DNA]</scope>
    <source>
        <strain evidence="2">CC-503</strain>
    </source>
</reference>
<dbReference type="OrthoDB" id="546213at2759"/>
<organism evidence="1 2">
    <name type="scientific">Chlamydomonas reinhardtii</name>
    <name type="common">Chlamydomonas smithii</name>
    <dbReference type="NCBI Taxonomy" id="3055"/>
    <lineage>
        <taxon>Eukaryota</taxon>
        <taxon>Viridiplantae</taxon>
        <taxon>Chlorophyta</taxon>
        <taxon>core chlorophytes</taxon>
        <taxon>Chlorophyceae</taxon>
        <taxon>CS clade</taxon>
        <taxon>Chlamydomonadales</taxon>
        <taxon>Chlamydomonadaceae</taxon>
        <taxon>Chlamydomonas</taxon>
    </lineage>
</organism>
<dbReference type="AlphaFoldDB" id="A0A2K3E4S6"/>
<gene>
    <name evidence="1" type="ORF">CHLRE_01g002227v5</name>
</gene>
<dbReference type="RefSeq" id="XP_042928030.1">
    <property type="nucleotide sequence ID" value="XM_043058116.1"/>
</dbReference>
<protein>
    <submittedName>
        <fullName evidence="1">Uncharacterized protein</fullName>
    </submittedName>
</protein>
<evidence type="ECO:0000313" key="1">
    <source>
        <dbReference type="EMBL" id="PNW87790.1"/>
    </source>
</evidence>
<dbReference type="InParanoid" id="A0A2K3E4S6"/>
<dbReference type="EMBL" id="CM008962">
    <property type="protein sequence ID" value="PNW87790.1"/>
    <property type="molecule type" value="Genomic_DNA"/>
</dbReference>
<name>A0A2K3E4S6_CHLRE</name>
<dbReference type="GeneID" id="5725894"/>
<dbReference type="Gramene" id="PNW87790">
    <property type="protein sequence ID" value="PNW87790"/>
    <property type="gene ID" value="CHLRE_01g002227v5"/>
</dbReference>